<organism evidence="1 2">
    <name type="scientific">Dorcoceras hygrometricum</name>
    <dbReference type="NCBI Taxonomy" id="472368"/>
    <lineage>
        <taxon>Eukaryota</taxon>
        <taxon>Viridiplantae</taxon>
        <taxon>Streptophyta</taxon>
        <taxon>Embryophyta</taxon>
        <taxon>Tracheophyta</taxon>
        <taxon>Spermatophyta</taxon>
        <taxon>Magnoliopsida</taxon>
        <taxon>eudicotyledons</taxon>
        <taxon>Gunneridae</taxon>
        <taxon>Pentapetalae</taxon>
        <taxon>asterids</taxon>
        <taxon>lamiids</taxon>
        <taxon>Lamiales</taxon>
        <taxon>Gesneriaceae</taxon>
        <taxon>Didymocarpoideae</taxon>
        <taxon>Trichosporeae</taxon>
        <taxon>Loxocarpinae</taxon>
        <taxon>Dorcoceras</taxon>
    </lineage>
</organism>
<name>A0A2Z7C3K9_9LAMI</name>
<dbReference type="EMBL" id="KQ999963">
    <property type="protein sequence ID" value="KZV40491.1"/>
    <property type="molecule type" value="Genomic_DNA"/>
</dbReference>
<dbReference type="AlphaFoldDB" id="A0A2Z7C3K9"/>
<protein>
    <submittedName>
        <fullName evidence="1">Uncharacterized protein</fullName>
    </submittedName>
</protein>
<accession>A0A2Z7C3K9</accession>
<sequence>MFRLLFSVLTVPGLQNFKTPLRPGSGIRIRHFTTVVLELWLGSINTPFYLNCIKISFLKKKILRRAPSPTAAVHRAHVSAANTRTLWERPEYPARALCVDAEQTLRKCSAHPAWMGARCARRHRPGLHARADLPLCACHAEGRYPCTHVAQGDARACRPPCARWTVFWADTCYRAFWPNGSGSNDEHSVHLQHRDFTVTPIADQIGPIDSVSETEYNDLKNRFSEPQCKMTVLPLNSSKPRFDPC</sequence>
<dbReference type="Proteomes" id="UP000250235">
    <property type="component" value="Unassembled WGS sequence"/>
</dbReference>
<evidence type="ECO:0000313" key="1">
    <source>
        <dbReference type="EMBL" id="KZV40491.1"/>
    </source>
</evidence>
<gene>
    <name evidence="1" type="ORF">F511_23828</name>
</gene>
<keyword evidence="2" id="KW-1185">Reference proteome</keyword>
<reference evidence="1 2" key="1">
    <citation type="journal article" date="2015" name="Proc. Natl. Acad. Sci. U.S.A.">
        <title>The resurrection genome of Boea hygrometrica: A blueprint for survival of dehydration.</title>
        <authorList>
            <person name="Xiao L."/>
            <person name="Yang G."/>
            <person name="Zhang L."/>
            <person name="Yang X."/>
            <person name="Zhao S."/>
            <person name="Ji Z."/>
            <person name="Zhou Q."/>
            <person name="Hu M."/>
            <person name="Wang Y."/>
            <person name="Chen M."/>
            <person name="Xu Y."/>
            <person name="Jin H."/>
            <person name="Xiao X."/>
            <person name="Hu G."/>
            <person name="Bao F."/>
            <person name="Hu Y."/>
            <person name="Wan P."/>
            <person name="Li L."/>
            <person name="Deng X."/>
            <person name="Kuang T."/>
            <person name="Xiang C."/>
            <person name="Zhu J.K."/>
            <person name="Oliver M.J."/>
            <person name="He Y."/>
        </authorList>
    </citation>
    <scope>NUCLEOTIDE SEQUENCE [LARGE SCALE GENOMIC DNA]</scope>
    <source>
        <strain evidence="2">cv. XS01</strain>
    </source>
</reference>
<evidence type="ECO:0000313" key="2">
    <source>
        <dbReference type="Proteomes" id="UP000250235"/>
    </source>
</evidence>
<proteinExistence type="predicted"/>